<evidence type="ECO:0000313" key="6">
    <source>
        <dbReference type="Proteomes" id="UP001589783"/>
    </source>
</evidence>
<gene>
    <name evidence="5" type="ORF">ACFFJD_03505</name>
</gene>
<protein>
    <recommendedName>
        <fullName evidence="7">Mce-associated membrane protein</fullName>
    </recommendedName>
</protein>
<dbReference type="PANTHER" id="PTHR37042">
    <property type="entry name" value="OUTER MEMBRANE PROTEIN RV1973"/>
    <property type="match status" value="1"/>
</dbReference>
<keyword evidence="4" id="KW-1133">Transmembrane helix</keyword>
<organism evidence="5 6">
    <name type="scientific">Gordonia phosphorivorans</name>
    <dbReference type="NCBI Taxonomy" id="1056982"/>
    <lineage>
        <taxon>Bacteria</taxon>
        <taxon>Bacillati</taxon>
        <taxon>Actinomycetota</taxon>
        <taxon>Actinomycetes</taxon>
        <taxon>Mycobacteriales</taxon>
        <taxon>Gordoniaceae</taxon>
        <taxon>Gordonia</taxon>
    </lineage>
</organism>
<evidence type="ECO:0008006" key="7">
    <source>
        <dbReference type="Google" id="ProtNLM"/>
    </source>
</evidence>
<keyword evidence="6" id="KW-1185">Reference proteome</keyword>
<evidence type="ECO:0000313" key="5">
    <source>
        <dbReference type="EMBL" id="MFC0313920.1"/>
    </source>
</evidence>
<comment type="subcellular location">
    <subcellularLocation>
        <location evidence="1">Membrane</location>
    </subcellularLocation>
</comment>
<name>A0ABV6H533_9ACTN</name>
<evidence type="ECO:0000256" key="2">
    <source>
        <dbReference type="ARBA" id="ARBA00023136"/>
    </source>
</evidence>
<evidence type="ECO:0000256" key="3">
    <source>
        <dbReference type="SAM" id="MobiDB-lite"/>
    </source>
</evidence>
<keyword evidence="4" id="KW-0812">Transmembrane</keyword>
<accession>A0ABV6H533</accession>
<proteinExistence type="predicted"/>
<keyword evidence="2 4" id="KW-0472">Membrane</keyword>
<comment type="caution">
    <text evidence="5">The sequence shown here is derived from an EMBL/GenBank/DDBJ whole genome shotgun (WGS) entry which is preliminary data.</text>
</comment>
<evidence type="ECO:0000256" key="1">
    <source>
        <dbReference type="ARBA" id="ARBA00004370"/>
    </source>
</evidence>
<sequence>MPSSSDEADAAAPDETAAGPDDASRSSGALTAEEREDLLAENRRAREALAADAARTPGKVVEKPARSGGPSLVVALVGMITVLLVAVGVLSYFVATDDEASLGPDAGIGAQALADARTYAALVVTYAPGDFADLDRRIREISTPGFADDYIKSSQEARRGTDEAKATSVGTAVASGLESINDAEAVVLVALDQKITSPDLPSAGDEGLAYQTRVRVTLLRDGDRWRLAGLVTL</sequence>
<dbReference type="EMBL" id="JBHLWV010000011">
    <property type="protein sequence ID" value="MFC0313920.1"/>
    <property type="molecule type" value="Genomic_DNA"/>
</dbReference>
<dbReference type="Proteomes" id="UP001589783">
    <property type="component" value="Unassembled WGS sequence"/>
</dbReference>
<evidence type="ECO:0000256" key="4">
    <source>
        <dbReference type="SAM" id="Phobius"/>
    </source>
</evidence>
<feature type="compositionally biased region" description="Low complexity" evidence="3">
    <location>
        <begin position="1"/>
        <end position="21"/>
    </location>
</feature>
<dbReference type="PANTHER" id="PTHR37042:SF4">
    <property type="entry name" value="OUTER MEMBRANE PROTEIN RV1973"/>
    <property type="match status" value="1"/>
</dbReference>
<reference evidence="5 6" key="1">
    <citation type="submission" date="2024-09" db="EMBL/GenBank/DDBJ databases">
        <authorList>
            <person name="Sun Q."/>
            <person name="Mori K."/>
        </authorList>
    </citation>
    <scope>NUCLEOTIDE SEQUENCE [LARGE SCALE GENOMIC DNA]</scope>
    <source>
        <strain evidence="5 6">CCM 7957</strain>
    </source>
</reference>
<dbReference type="RefSeq" id="WP_382360978.1">
    <property type="nucleotide sequence ID" value="NZ_JBHLWV010000011.1"/>
</dbReference>
<feature type="region of interest" description="Disordered" evidence="3">
    <location>
        <begin position="1"/>
        <end position="36"/>
    </location>
</feature>
<feature type="transmembrane region" description="Helical" evidence="4">
    <location>
        <begin position="72"/>
        <end position="95"/>
    </location>
</feature>